<gene>
    <name evidence="1" type="ORF">GCM10010531_29580</name>
</gene>
<dbReference type="RefSeq" id="WP_344689709.1">
    <property type="nucleotide sequence ID" value="NZ_BAAAVV010000006.1"/>
</dbReference>
<sequence>MAGPSAPSYRQLLEEARELGRADGAFAAAFEPSDSTGPDGRRCLGRTPAEFARLLCDDRSAVPPTGLELNAPLWYAAGFAEALDRARRRAAERVVVRWVFT</sequence>
<keyword evidence="2" id="KW-1185">Reference proteome</keyword>
<evidence type="ECO:0000313" key="1">
    <source>
        <dbReference type="EMBL" id="GAA3174073.1"/>
    </source>
</evidence>
<proteinExistence type="predicted"/>
<organism evidence="1 2">
    <name type="scientific">Blastococcus jejuensis</name>
    <dbReference type="NCBI Taxonomy" id="351224"/>
    <lineage>
        <taxon>Bacteria</taxon>
        <taxon>Bacillati</taxon>
        <taxon>Actinomycetota</taxon>
        <taxon>Actinomycetes</taxon>
        <taxon>Geodermatophilales</taxon>
        <taxon>Geodermatophilaceae</taxon>
        <taxon>Blastococcus</taxon>
    </lineage>
</organism>
<dbReference type="EMBL" id="BAAAVV010000006">
    <property type="protein sequence ID" value="GAA3174073.1"/>
    <property type="molecule type" value="Genomic_DNA"/>
</dbReference>
<comment type="caution">
    <text evidence="1">The sequence shown here is derived from an EMBL/GenBank/DDBJ whole genome shotgun (WGS) entry which is preliminary data.</text>
</comment>
<protein>
    <submittedName>
        <fullName evidence="1">Uncharacterized protein</fullName>
    </submittedName>
</protein>
<dbReference type="Proteomes" id="UP001499924">
    <property type="component" value="Unassembled WGS sequence"/>
</dbReference>
<accession>A0ABP6PBF3</accession>
<reference evidence="2" key="1">
    <citation type="journal article" date="2019" name="Int. J. Syst. Evol. Microbiol.">
        <title>The Global Catalogue of Microorganisms (GCM) 10K type strain sequencing project: providing services to taxonomists for standard genome sequencing and annotation.</title>
        <authorList>
            <consortium name="The Broad Institute Genomics Platform"/>
            <consortium name="The Broad Institute Genome Sequencing Center for Infectious Disease"/>
            <person name="Wu L."/>
            <person name="Ma J."/>
        </authorList>
    </citation>
    <scope>NUCLEOTIDE SEQUENCE [LARGE SCALE GENOMIC DNA]</scope>
    <source>
        <strain evidence="2">JCM 15614</strain>
    </source>
</reference>
<evidence type="ECO:0000313" key="2">
    <source>
        <dbReference type="Proteomes" id="UP001499924"/>
    </source>
</evidence>
<name>A0ABP6PBF3_9ACTN</name>